<feature type="region of interest" description="Disordered" evidence="2">
    <location>
        <begin position="31"/>
        <end position="55"/>
    </location>
</feature>
<keyword evidence="5" id="KW-1185">Reference proteome</keyword>
<proteinExistence type="predicted"/>
<dbReference type="Gene3D" id="3.40.850.20">
    <property type="match status" value="1"/>
</dbReference>
<feature type="domain" description="Spindle pole body-associated protein Vik1/Cik1 microtubule binding" evidence="3">
    <location>
        <begin position="346"/>
        <end position="477"/>
    </location>
</feature>
<dbReference type="OrthoDB" id="4067584at2759"/>
<dbReference type="AlphaFoldDB" id="A0A8J2T8R6"/>
<accession>A0A8J2T8R6</accession>
<evidence type="ECO:0000313" key="5">
    <source>
        <dbReference type="Proteomes" id="UP000019375"/>
    </source>
</evidence>
<keyword evidence="1" id="KW-0175">Coiled coil</keyword>
<evidence type="ECO:0000259" key="3">
    <source>
        <dbReference type="Pfam" id="PF16796"/>
    </source>
</evidence>
<dbReference type="Proteomes" id="UP000019375">
    <property type="component" value="Unassembled WGS sequence"/>
</dbReference>
<dbReference type="EMBL" id="HG316461">
    <property type="protein sequence ID" value="CDF90843.1"/>
    <property type="molecule type" value="Genomic_DNA"/>
</dbReference>
<evidence type="ECO:0000313" key="4">
    <source>
        <dbReference type="EMBL" id="CDF90843.1"/>
    </source>
</evidence>
<dbReference type="Pfam" id="PF16796">
    <property type="entry name" value="Microtub_bd"/>
    <property type="match status" value="1"/>
</dbReference>
<sequence length="636" mass="74079">MNHSKIPSISNAGGNFVTKKRRLSSTSMLQDVTNHVHTRPSLRHTSEGHSSSSRNSRLLNKYVFGDATVIEEVKKRERKIIKDINHFRNAILEIEKETAQIKERQLPDVQYAISKKSTMCNELQKELAQQVSHLDLKESEIELLRKNEGLNFSNLHLKWSVELQQLETQLLKEQDKKRLHWEKELLQLENMKPDEEVAQEIRDLKHELTEVEEQWQELQRANKRSCEKHESSLLIDFEKFKATKGEPMKTLIAEQNELKSRRQQLSEKHQSLVADIENCERECREIEEEAKLIQQDMNQVQELAKPLKEEYDAVVAEYERENRRTEDVKDLAHREEVFYNGKFDKMEEEQLRRKKLENSIDEMRGEIRRFAYVTDAIDSRTFTINYVKKCIGSSFFNRIIPSHLLSVDDMLSQEYEMYHNMCLGRGLNFNLISVSGQSWHELRIAVIKFLCNNCLPQYRIDLQYVFLSEEMPSQDMLLQEPQNPDKEIKLKIEKNAIELDSCVIQIEKGLDDLPLNLLHRDRNLLSGIGVLKFQLTPLITSADSHDSDSSSQKTGKPINFYFLEVHDLKMISILDSVVTPGVTIKSPIRLILKKLLSDTKSCVLFNMNEGTDNKALLRLAKKIGNIKRPRNGRISL</sequence>
<evidence type="ECO:0000256" key="2">
    <source>
        <dbReference type="SAM" id="MobiDB-lite"/>
    </source>
</evidence>
<name>A0A8J2T8R6_ZYGB2</name>
<feature type="coiled-coil region" evidence="1">
    <location>
        <begin position="248"/>
        <end position="366"/>
    </location>
</feature>
<protein>
    <submittedName>
        <fullName evidence="4">ZYBA0S08-04456g1_1</fullName>
    </submittedName>
</protein>
<dbReference type="GO" id="GO:0008017">
    <property type="term" value="F:microtubule binding"/>
    <property type="evidence" value="ECO:0007669"/>
    <property type="project" value="InterPro"/>
</dbReference>
<feature type="coiled-coil region" evidence="1">
    <location>
        <begin position="171"/>
        <end position="221"/>
    </location>
</feature>
<reference evidence="5" key="1">
    <citation type="journal article" date="2013" name="Genome Announc.">
        <title>Genome sequence of the food spoilage yeast Zygosaccharomyces bailii CLIB 213(T).</title>
        <authorList>
            <person name="Galeote V."/>
            <person name="Bigey F."/>
            <person name="Devillers H."/>
            <person name="Neuveglise C."/>
            <person name="Dequin S."/>
        </authorList>
    </citation>
    <scope>NUCLEOTIDE SEQUENCE [LARGE SCALE GENOMIC DNA]</scope>
    <source>
        <strain evidence="5">CLIB 213 / ATCC 58445 / CBS 680 / CCRC 21525 / NBRC 1098 / NCYC 1416 / NRRL Y-2227</strain>
    </source>
</reference>
<dbReference type="InterPro" id="IPR031852">
    <property type="entry name" value="Vik1/Cik1_MT-bd"/>
</dbReference>
<gene>
    <name evidence="4" type="ORF">BN860_04456g</name>
</gene>
<evidence type="ECO:0000256" key="1">
    <source>
        <dbReference type="SAM" id="Coils"/>
    </source>
</evidence>
<organism evidence="4 5">
    <name type="scientific">Zygosaccharomyces bailii (strain CLIB 213 / ATCC 58445 / CBS 680 / BCRC 21525 / NBRC 1098 / NCYC 1416 / NRRL Y-2227)</name>
    <dbReference type="NCBI Taxonomy" id="1333698"/>
    <lineage>
        <taxon>Eukaryota</taxon>
        <taxon>Fungi</taxon>
        <taxon>Dikarya</taxon>
        <taxon>Ascomycota</taxon>
        <taxon>Saccharomycotina</taxon>
        <taxon>Saccharomycetes</taxon>
        <taxon>Saccharomycetales</taxon>
        <taxon>Saccharomycetaceae</taxon>
        <taxon>Zygosaccharomyces</taxon>
    </lineage>
</organism>